<name>A0A067MHI6_BOTB1</name>
<feature type="chain" id="PRO_5001641389" description="AB hydrolase-1 domain-containing protein" evidence="1">
    <location>
        <begin position="22"/>
        <end position="312"/>
    </location>
</feature>
<dbReference type="InterPro" id="IPR029058">
    <property type="entry name" value="AB_hydrolase_fold"/>
</dbReference>
<dbReference type="PANTHER" id="PTHR43798:SF33">
    <property type="entry name" value="HYDROLASE, PUTATIVE (AFU_ORTHOLOGUE AFUA_2G14860)-RELATED"/>
    <property type="match status" value="1"/>
</dbReference>
<dbReference type="SUPFAM" id="SSF53474">
    <property type="entry name" value="alpha/beta-Hydrolases"/>
    <property type="match status" value="1"/>
</dbReference>
<gene>
    <name evidence="3" type="ORF">BOTBODRAFT_174192</name>
</gene>
<dbReference type="PANTHER" id="PTHR43798">
    <property type="entry name" value="MONOACYLGLYCEROL LIPASE"/>
    <property type="match status" value="1"/>
</dbReference>
<feature type="signal peptide" evidence="1">
    <location>
        <begin position="1"/>
        <end position="21"/>
    </location>
</feature>
<dbReference type="AlphaFoldDB" id="A0A067MHI6"/>
<evidence type="ECO:0000259" key="2">
    <source>
        <dbReference type="Pfam" id="PF00561"/>
    </source>
</evidence>
<dbReference type="OrthoDB" id="408373at2759"/>
<organism evidence="3 4">
    <name type="scientific">Botryobasidium botryosum (strain FD-172 SS1)</name>
    <dbReference type="NCBI Taxonomy" id="930990"/>
    <lineage>
        <taxon>Eukaryota</taxon>
        <taxon>Fungi</taxon>
        <taxon>Dikarya</taxon>
        <taxon>Basidiomycota</taxon>
        <taxon>Agaricomycotina</taxon>
        <taxon>Agaricomycetes</taxon>
        <taxon>Cantharellales</taxon>
        <taxon>Botryobasidiaceae</taxon>
        <taxon>Botryobasidium</taxon>
    </lineage>
</organism>
<sequence>MNIAANLISLALLALLHSTAAFLIQSKDGTQLWAEARGNPFNPHVVWIHGFLSSSVVYDKLFEDEAYLSELYMVRYDLRGLGRSDKPLDPASYESQRFAEDFDAVVQTFGLKKPFVAGWSYGGTVCADIYTSHGHGYLSGCIYLASFSTATSYRPHQGHGGLYSFPKLLQDSDVAMYQDGATRFTDFLLADASRLPYKTRMIWSNLVGVVPQQVKRNLVFRKQDNTRLFDEGGPLLPVLYVEGSKDAMLDSVKVVDSLRPKFEKFEVATVPNGGHVVFLDRYKEVKERILRFVSDNRRCQECEGGLPKRVEL</sequence>
<dbReference type="InterPro" id="IPR050266">
    <property type="entry name" value="AB_hydrolase_sf"/>
</dbReference>
<keyword evidence="1" id="KW-0732">Signal</keyword>
<evidence type="ECO:0000313" key="3">
    <source>
        <dbReference type="EMBL" id="KDQ14994.1"/>
    </source>
</evidence>
<dbReference type="InParanoid" id="A0A067MHI6"/>
<proteinExistence type="predicted"/>
<evidence type="ECO:0000313" key="4">
    <source>
        <dbReference type="Proteomes" id="UP000027195"/>
    </source>
</evidence>
<protein>
    <recommendedName>
        <fullName evidence="2">AB hydrolase-1 domain-containing protein</fullName>
    </recommendedName>
</protein>
<evidence type="ECO:0000256" key="1">
    <source>
        <dbReference type="SAM" id="SignalP"/>
    </source>
</evidence>
<accession>A0A067MHI6</accession>
<dbReference type="GO" id="GO:0016020">
    <property type="term" value="C:membrane"/>
    <property type="evidence" value="ECO:0007669"/>
    <property type="project" value="TreeGrafter"/>
</dbReference>
<reference evidence="4" key="1">
    <citation type="journal article" date="2014" name="Proc. Natl. Acad. Sci. U.S.A.">
        <title>Extensive sampling of basidiomycete genomes demonstrates inadequacy of the white-rot/brown-rot paradigm for wood decay fungi.</title>
        <authorList>
            <person name="Riley R."/>
            <person name="Salamov A.A."/>
            <person name="Brown D.W."/>
            <person name="Nagy L.G."/>
            <person name="Floudas D."/>
            <person name="Held B.W."/>
            <person name="Levasseur A."/>
            <person name="Lombard V."/>
            <person name="Morin E."/>
            <person name="Otillar R."/>
            <person name="Lindquist E.A."/>
            <person name="Sun H."/>
            <person name="LaButti K.M."/>
            <person name="Schmutz J."/>
            <person name="Jabbour D."/>
            <person name="Luo H."/>
            <person name="Baker S.E."/>
            <person name="Pisabarro A.G."/>
            <person name="Walton J.D."/>
            <person name="Blanchette R.A."/>
            <person name="Henrissat B."/>
            <person name="Martin F."/>
            <person name="Cullen D."/>
            <person name="Hibbett D.S."/>
            <person name="Grigoriev I.V."/>
        </authorList>
    </citation>
    <scope>NUCLEOTIDE SEQUENCE [LARGE SCALE GENOMIC DNA]</scope>
    <source>
        <strain evidence="4">FD-172 SS1</strain>
    </source>
</reference>
<keyword evidence="4" id="KW-1185">Reference proteome</keyword>
<dbReference type="EMBL" id="KL198034">
    <property type="protein sequence ID" value="KDQ14994.1"/>
    <property type="molecule type" value="Genomic_DNA"/>
</dbReference>
<dbReference type="Gene3D" id="3.40.50.1820">
    <property type="entry name" value="alpha/beta hydrolase"/>
    <property type="match status" value="1"/>
</dbReference>
<dbReference type="Proteomes" id="UP000027195">
    <property type="component" value="Unassembled WGS sequence"/>
</dbReference>
<dbReference type="InterPro" id="IPR000073">
    <property type="entry name" value="AB_hydrolase_1"/>
</dbReference>
<dbReference type="STRING" id="930990.A0A067MHI6"/>
<dbReference type="HOGENOM" id="CLU_020336_18_1_1"/>
<dbReference type="Pfam" id="PF00561">
    <property type="entry name" value="Abhydrolase_1"/>
    <property type="match status" value="1"/>
</dbReference>
<feature type="domain" description="AB hydrolase-1" evidence="2">
    <location>
        <begin position="43"/>
        <end position="281"/>
    </location>
</feature>